<feature type="chain" id="PRO_5030017492" evidence="1">
    <location>
        <begin position="24"/>
        <end position="111"/>
    </location>
</feature>
<reference evidence="2 3" key="1">
    <citation type="submission" date="2018-10" db="EMBL/GenBank/DDBJ databases">
        <authorList>
            <consortium name="Pathogen Informatics"/>
        </authorList>
    </citation>
    <scope>NUCLEOTIDE SEQUENCE [LARGE SCALE GENOMIC DNA]</scope>
</reference>
<accession>A0A0R3UCL3</accession>
<dbReference type="AlphaFoldDB" id="A0A0R3UCL3"/>
<evidence type="ECO:0000256" key="1">
    <source>
        <dbReference type="SAM" id="SignalP"/>
    </source>
</evidence>
<proteinExistence type="predicted"/>
<keyword evidence="1" id="KW-0732">Signal</keyword>
<sequence length="111" mass="12131">MILGLIKWWVMVCCLMKLTNWGADDVGVGTEVWLIGVLMFEAAGETAVVSTVGGLICDFLSLFKALLTCVRDCLIHEPAEETYRSRVLVTRGAYTATLMCLGVAWRSLVGT</sequence>
<feature type="signal peptide" evidence="1">
    <location>
        <begin position="1"/>
        <end position="23"/>
    </location>
</feature>
<evidence type="ECO:0000313" key="3">
    <source>
        <dbReference type="Proteomes" id="UP000267029"/>
    </source>
</evidence>
<organism evidence="2 3">
    <name type="scientific">Mesocestoides corti</name>
    <name type="common">Flatworm</name>
    <dbReference type="NCBI Taxonomy" id="53468"/>
    <lineage>
        <taxon>Eukaryota</taxon>
        <taxon>Metazoa</taxon>
        <taxon>Spiralia</taxon>
        <taxon>Lophotrochozoa</taxon>
        <taxon>Platyhelminthes</taxon>
        <taxon>Cestoda</taxon>
        <taxon>Eucestoda</taxon>
        <taxon>Cyclophyllidea</taxon>
        <taxon>Mesocestoididae</taxon>
        <taxon>Mesocestoides</taxon>
    </lineage>
</organism>
<gene>
    <name evidence="2" type="ORF">MCOS_LOCUS4662</name>
</gene>
<name>A0A0R3UCL3_MESCO</name>
<protein>
    <submittedName>
        <fullName evidence="2">Uncharacterized protein</fullName>
    </submittedName>
</protein>
<keyword evidence="3" id="KW-1185">Reference proteome</keyword>
<evidence type="ECO:0000313" key="2">
    <source>
        <dbReference type="EMBL" id="VDD78659.1"/>
    </source>
</evidence>
<dbReference type="EMBL" id="UXSR01002029">
    <property type="protein sequence ID" value="VDD78659.1"/>
    <property type="molecule type" value="Genomic_DNA"/>
</dbReference>
<dbReference type="Proteomes" id="UP000267029">
    <property type="component" value="Unassembled WGS sequence"/>
</dbReference>